<dbReference type="EMBL" id="CP023068">
    <property type="protein sequence ID" value="ASY66943.1"/>
    <property type="molecule type" value="Genomic_DNA"/>
</dbReference>
<gene>
    <name evidence="1" type="ORF">SJ05684_b59610</name>
</gene>
<accession>A0A249PLX8</accession>
<reference evidence="1 2" key="1">
    <citation type="submission" date="2017-08" db="EMBL/GenBank/DDBJ databases">
        <title>Multipartite genome sequences of Sinorhizobium species nodulating soybeans.</title>
        <authorList>
            <person name="Tian C.F."/>
        </authorList>
    </citation>
    <scope>NUCLEOTIDE SEQUENCE [LARGE SCALE GENOMIC DNA]</scope>
    <source>
        <strain evidence="1 2">CCBAU 05684</strain>
        <plasmid evidence="2">psj05684b</plasmid>
    </source>
</reference>
<proteinExistence type="predicted"/>
<dbReference type="Proteomes" id="UP000217211">
    <property type="component" value="Plasmid pSJ05684b"/>
</dbReference>
<evidence type="ECO:0000313" key="1">
    <source>
        <dbReference type="EMBL" id="ASY66943.1"/>
    </source>
</evidence>
<keyword evidence="2" id="KW-1185">Reference proteome</keyword>
<name>A0A249PLX8_9HYPH</name>
<keyword evidence="1" id="KW-0614">Plasmid</keyword>
<protein>
    <submittedName>
        <fullName evidence="1">Uncharacterized protein</fullName>
    </submittedName>
</protein>
<geneLocation type="plasmid" evidence="2">
    <name>psj05684b</name>
</geneLocation>
<dbReference type="AlphaFoldDB" id="A0A249PLX8"/>
<dbReference type="STRING" id="716928.GCA_000261485_02992"/>
<sequence>MTMVEKPTKLGMKMKRACGKLQPNAPLTSVGHLVVLAV</sequence>
<dbReference type="KEGG" id="esj:SJ05684_b59610"/>
<organism evidence="1 2">
    <name type="scientific">Sinorhizobium sojae CCBAU 05684</name>
    <dbReference type="NCBI Taxonomy" id="716928"/>
    <lineage>
        <taxon>Bacteria</taxon>
        <taxon>Pseudomonadati</taxon>
        <taxon>Pseudomonadota</taxon>
        <taxon>Alphaproteobacteria</taxon>
        <taxon>Hyphomicrobiales</taxon>
        <taxon>Rhizobiaceae</taxon>
        <taxon>Sinorhizobium/Ensifer group</taxon>
        <taxon>Sinorhizobium</taxon>
    </lineage>
</organism>
<evidence type="ECO:0000313" key="2">
    <source>
        <dbReference type="Proteomes" id="UP000217211"/>
    </source>
</evidence>